<evidence type="ECO:0000313" key="4">
    <source>
        <dbReference type="Proteomes" id="UP000320888"/>
    </source>
</evidence>
<feature type="compositionally biased region" description="Polar residues" evidence="1">
    <location>
        <begin position="20"/>
        <end position="31"/>
    </location>
</feature>
<evidence type="ECO:0000256" key="1">
    <source>
        <dbReference type="SAM" id="MobiDB-lite"/>
    </source>
</evidence>
<organism evidence="3 4">
    <name type="scientific">Streptomyces benahoarensis</name>
    <dbReference type="NCBI Taxonomy" id="2595054"/>
    <lineage>
        <taxon>Bacteria</taxon>
        <taxon>Bacillati</taxon>
        <taxon>Actinomycetota</taxon>
        <taxon>Actinomycetes</taxon>
        <taxon>Kitasatosporales</taxon>
        <taxon>Streptomycetaceae</taxon>
        <taxon>Streptomyces</taxon>
    </lineage>
</organism>
<reference evidence="3 4" key="1">
    <citation type="submission" date="2019-07" db="EMBL/GenBank/DDBJ databases">
        <title>Draft genome for Streptomyces benahoarensis MZ03-48.</title>
        <authorList>
            <person name="Gonzalez-Pimentel J.L."/>
        </authorList>
    </citation>
    <scope>NUCLEOTIDE SEQUENCE [LARGE SCALE GENOMIC DNA]</scope>
    <source>
        <strain evidence="3 4">MZ03-48</strain>
    </source>
</reference>
<feature type="region of interest" description="Disordered" evidence="1">
    <location>
        <begin position="17"/>
        <end position="37"/>
    </location>
</feature>
<name>A0A553ZLA8_9ACTN</name>
<dbReference type="OrthoDB" id="4327125at2"/>
<evidence type="ECO:0000313" key="3">
    <source>
        <dbReference type="EMBL" id="TSB42217.1"/>
    </source>
</evidence>
<proteinExistence type="predicted"/>
<comment type="caution">
    <text evidence="3">The sequence shown here is derived from an EMBL/GenBank/DDBJ whole genome shotgun (WGS) entry which is preliminary data.</text>
</comment>
<protein>
    <submittedName>
        <fullName evidence="3">DUF397 domain-containing protein</fullName>
    </submittedName>
</protein>
<gene>
    <name evidence="3" type="ORF">FNZ23_11115</name>
</gene>
<dbReference type="Pfam" id="PF04149">
    <property type="entry name" value="DUF397"/>
    <property type="match status" value="1"/>
</dbReference>
<evidence type="ECO:0000259" key="2">
    <source>
        <dbReference type="Pfam" id="PF04149"/>
    </source>
</evidence>
<dbReference type="EMBL" id="VKLS01000099">
    <property type="protein sequence ID" value="TSB42217.1"/>
    <property type="molecule type" value="Genomic_DNA"/>
</dbReference>
<sequence>MFSISYAQRRYHLTRLPSGSGRSLKTVSSAGRGSVKPEIVTPFRKSSHSGQNGDCVEVARTSANGRAVRDSKRPAGPRLTFEGAAWDSFVRALKGDASS</sequence>
<dbReference type="InterPro" id="IPR007278">
    <property type="entry name" value="DUF397"/>
</dbReference>
<dbReference type="AlphaFoldDB" id="A0A553ZLA8"/>
<keyword evidence="4" id="KW-1185">Reference proteome</keyword>
<feature type="domain" description="DUF397" evidence="2">
    <location>
        <begin position="43"/>
        <end position="94"/>
    </location>
</feature>
<dbReference type="Proteomes" id="UP000320888">
    <property type="component" value="Unassembled WGS sequence"/>
</dbReference>
<accession>A0A553ZLA8</accession>